<keyword evidence="9" id="KW-1185">Reference proteome</keyword>
<protein>
    <recommendedName>
        <fullName evidence="4">Aminoglycoside (3'') (9) adenylyltransferase</fullName>
        <ecNumber evidence="3">2.7.7.47</ecNumber>
    </recommendedName>
</protein>
<evidence type="ECO:0000256" key="5">
    <source>
        <dbReference type="ARBA" id="ARBA00047831"/>
    </source>
</evidence>
<evidence type="ECO:0000256" key="1">
    <source>
        <dbReference type="ARBA" id="ARBA00022679"/>
    </source>
</evidence>
<evidence type="ECO:0000256" key="4">
    <source>
        <dbReference type="ARBA" id="ARBA00035252"/>
    </source>
</evidence>
<dbReference type="InterPro" id="IPR043519">
    <property type="entry name" value="NT_sf"/>
</dbReference>
<keyword evidence="2" id="KW-0046">Antibiotic resistance</keyword>
<organism evidence="8 9">
    <name type="scientific">Shinella sumterensis</name>
    <dbReference type="NCBI Taxonomy" id="1967501"/>
    <lineage>
        <taxon>Bacteria</taxon>
        <taxon>Pseudomonadati</taxon>
        <taxon>Pseudomonadota</taxon>
        <taxon>Alphaproteobacteria</taxon>
        <taxon>Hyphomicrobiales</taxon>
        <taxon>Rhizobiaceae</taxon>
        <taxon>Shinella</taxon>
    </lineage>
</organism>
<dbReference type="AlphaFoldDB" id="A0AA50CLV9"/>
<evidence type="ECO:0000259" key="7">
    <source>
        <dbReference type="Pfam" id="PF13427"/>
    </source>
</evidence>
<reference evidence="8 9" key="1">
    <citation type="submission" date="2023-08" db="EMBL/GenBank/DDBJ databases">
        <title>Pathogen: clinical or host-associated sample.</title>
        <authorList>
            <person name="Hergert J."/>
            <person name="Casey R."/>
            <person name="Wagner J."/>
            <person name="Young E.L."/>
            <person name="Oakeson K.F."/>
        </authorList>
    </citation>
    <scope>NUCLEOTIDE SEQUENCE [LARGE SCALE GENOMIC DNA]</scope>
    <source>
        <strain evidence="8 9">1760953</strain>
    </source>
</reference>
<evidence type="ECO:0000256" key="3">
    <source>
        <dbReference type="ARBA" id="ARBA00035126"/>
    </source>
</evidence>
<dbReference type="Pfam" id="PF13427">
    <property type="entry name" value="AadA_C"/>
    <property type="match status" value="1"/>
</dbReference>
<evidence type="ECO:0000256" key="2">
    <source>
        <dbReference type="ARBA" id="ARBA00023251"/>
    </source>
</evidence>
<sequence length="259" mass="27951">MQPVGAQQTETAIEALRGVFGDGLLAVYLHGSAVSGGLQPQSDIDLMTVVDGAMDTQQRGALLSALLRISARYPAPVGGPRCLEVMVLQRADLVVPAYPARAEFLYGEWLRDAFDDGELPMPVCDPEITLVLAQARQAAIALAGSQPEDVLPAIPSDQIRCAMADLLPSLVAGLEGDERNGMLTLARMWRTAARGDFVSKDEAATWAAARMPEPESKTLLEARDAYLGRGEDAWWDRPQAVRAVTDCLRVRVEALLKRG</sequence>
<comment type="catalytic activity">
    <reaction evidence="5">
        <text>spectinomycin + ATP = 9-O-adenylylspectinomycin + diphosphate</text>
        <dbReference type="Rhea" id="RHEA:63228"/>
        <dbReference type="ChEBI" id="CHEBI:30616"/>
        <dbReference type="ChEBI" id="CHEBI:33019"/>
        <dbReference type="ChEBI" id="CHEBI:146260"/>
        <dbReference type="ChEBI" id="CHEBI:146261"/>
    </reaction>
</comment>
<dbReference type="GO" id="GO:0046677">
    <property type="term" value="P:response to antibiotic"/>
    <property type="evidence" value="ECO:0007669"/>
    <property type="project" value="UniProtKB-KW"/>
</dbReference>
<dbReference type="Gene3D" id="3.30.460.10">
    <property type="entry name" value="Beta Polymerase, domain 2"/>
    <property type="match status" value="1"/>
</dbReference>
<dbReference type="SUPFAM" id="SSF81301">
    <property type="entry name" value="Nucleotidyltransferase"/>
    <property type="match status" value="1"/>
</dbReference>
<feature type="domain" description="Adenylyltransferase AadA C-terminal" evidence="7">
    <location>
        <begin position="150"/>
        <end position="247"/>
    </location>
</feature>
<proteinExistence type="predicted"/>
<dbReference type="InterPro" id="IPR024172">
    <property type="entry name" value="AadA/Aad9"/>
</dbReference>
<gene>
    <name evidence="8" type="ORF">Q9313_04920</name>
</gene>
<dbReference type="Proteomes" id="UP001234585">
    <property type="component" value="Chromosome"/>
</dbReference>
<dbReference type="GO" id="GO:0009012">
    <property type="term" value="F:aminoglycoside 3''-adenylyltransferase activity"/>
    <property type="evidence" value="ECO:0007669"/>
    <property type="project" value="UniProtKB-EC"/>
</dbReference>
<evidence type="ECO:0000313" key="9">
    <source>
        <dbReference type="Proteomes" id="UP001234585"/>
    </source>
</evidence>
<evidence type="ECO:0000313" key="8">
    <source>
        <dbReference type="EMBL" id="WLR98377.1"/>
    </source>
</evidence>
<dbReference type="GO" id="GO:0070566">
    <property type="term" value="F:adenylyltransferase activity"/>
    <property type="evidence" value="ECO:0007669"/>
    <property type="project" value="InterPro"/>
</dbReference>
<dbReference type="InterPro" id="IPR025184">
    <property type="entry name" value="AadA_C"/>
</dbReference>
<name>A0AA50CLV9_9HYPH</name>
<dbReference type="EC" id="2.7.7.47" evidence="3"/>
<dbReference type="RefSeq" id="WP_202402091.1">
    <property type="nucleotide sequence ID" value="NZ_CP132302.1"/>
</dbReference>
<comment type="catalytic activity">
    <reaction evidence="6">
        <text>streptomycin + ATP = 3''-O-adenylylstreptomycin + diphosphate</text>
        <dbReference type="Rhea" id="RHEA:20245"/>
        <dbReference type="ChEBI" id="CHEBI:30616"/>
        <dbReference type="ChEBI" id="CHEBI:33019"/>
        <dbReference type="ChEBI" id="CHEBI:58007"/>
        <dbReference type="ChEBI" id="CHEBI:58605"/>
        <dbReference type="EC" id="2.7.7.47"/>
    </reaction>
</comment>
<dbReference type="EMBL" id="CP132302">
    <property type="protein sequence ID" value="WLR98377.1"/>
    <property type="molecule type" value="Genomic_DNA"/>
</dbReference>
<evidence type="ECO:0000256" key="6">
    <source>
        <dbReference type="ARBA" id="ARBA00048566"/>
    </source>
</evidence>
<keyword evidence="1" id="KW-0808">Transferase</keyword>
<accession>A0AA50CLV9</accession>
<dbReference type="PIRSF" id="PIRSF000819">
    <property type="entry name" value="Streptomycin_3-adenylyltransf"/>
    <property type="match status" value="1"/>
</dbReference>
<dbReference type="CDD" id="cd05403">
    <property type="entry name" value="NT_KNTase_like"/>
    <property type="match status" value="1"/>
</dbReference>